<dbReference type="SUPFAM" id="SSF101386">
    <property type="entry name" value="all-alpha NTP pyrophosphatases"/>
    <property type="match status" value="1"/>
</dbReference>
<dbReference type="InterPro" id="IPR004518">
    <property type="entry name" value="MazG-like_dom"/>
</dbReference>
<protein>
    <submittedName>
        <fullName evidence="2">MazG family protein</fullName>
    </submittedName>
</protein>
<dbReference type="AlphaFoldDB" id="A0AAE3ATC2"/>
<accession>A0AAE3ATC2</accession>
<dbReference type="GO" id="GO:0046047">
    <property type="term" value="P:TTP catabolic process"/>
    <property type="evidence" value="ECO:0007669"/>
    <property type="project" value="TreeGrafter"/>
</dbReference>
<dbReference type="RefSeq" id="WP_308451897.1">
    <property type="nucleotide sequence ID" value="NZ_JAJEPU010000044.1"/>
</dbReference>
<gene>
    <name evidence="2" type="ORF">LKD32_12265</name>
</gene>
<dbReference type="GO" id="GO:0046081">
    <property type="term" value="P:dUTP catabolic process"/>
    <property type="evidence" value="ECO:0007669"/>
    <property type="project" value="TreeGrafter"/>
</dbReference>
<dbReference type="GO" id="GO:0006950">
    <property type="term" value="P:response to stress"/>
    <property type="evidence" value="ECO:0007669"/>
    <property type="project" value="UniProtKB-ARBA"/>
</dbReference>
<reference evidence="2" key="1">
    <citation type="submission" date="2021-10" db="EMBL/GenBank/DDBJ databases">
        <title>Anaerobic single-cell dispensing facilitates the cultivation of human gut bacteria.</title>
        <authorList>
            <person name="Afrizal A."/>
        </authorList>
    </citation>
    <scope>NUCLEOTIDE SEQUENCE</scope>
    <source>
        <strain evidence="2">CLA-AA-H274</strain>
    </source>
</reference>
<dbReference type="InterPro" id="IPR011551">
    <property type="entry name" value="NTP_PyrPHydrolase_MazG"/>
</dbReference>
<dbReference type="GO" id="GO:0046061">
    <property type="term" value="P:dATP catabolic process"/>
    <property type="evidence" value="ECO:0007669"/>
    <property type="project" value="TreeGrafter"/>
</dbReference>
<comment type="caution">
    <text evidence="2">The sequence shown here is derived from an EMBL/GenBank/DDBJ whole genome shotgun (WGS) entry which is preliminary data.</text>
</comment>
<evidence type="ECO:0000313" key="2">
    <source>
        <dbReference type="EMBL" id="MCC2165637.1"/>
    </source>
</evidence>
<dbReference type="Pfam" id="PF03819">
    <property type="entry name" value="MazG"/>
    <property type="match status" value="1"/>
</dbReference>
<dbReference type="PANTHER" id="PTHR30522">
    <property type="entry name" value="NUCLEOSIDE TRIPHOSPHATE PYROPHOSPHOHYDROLASE"/>
    <property type="match status" value="1"/>
</dbReference>
<evidence type="ECO:0000259" key="1">
    <source>
        <dbReference type="Pfam" id="PF03819"/>
    </source>
</evidence>
<dbReference type="PANTHER" id="PTHR30522:SF0">
    <property type="entry name" value="NUCLEOSIDE TRIPHOSPHATE PYROPHOSPHOHYDROLASE"/>
    <property type="match status" value="1"/>
</dbReference>
<feature type="domain" description="NTP pyrophosphohydrolase MazG-like" evidence="1">
    <location>
        <begin position="39"/>
        <end position="116"/>
    </location>
</feature>
<sequence length="174" mass="19683">MNEKCDQHNYDQLDKELNHLVQVIARLRAKDGCPWDREQTHASLKSDCVEEAAEVIGGINILESTGNAENLKEELGDLLLQVVMHAQIAEEEGLFALEDVIHGITEKMIRRHPHVFGTTDVSGSEQVQASWAEIKKQEKEGKEWMESYLPGAFDEAEELIEVAKKRKGFDKISK</sequence>
<evidence type="ECO:0000313" key="3">
    <source>
        <dbReference type="Proteomes" id="UP001198962"/>
    </source>
</evidence>
<dbReference type="GO" id="GO:0046076">
    <property type="term" value="P:dTTP catabolic process"/>
    <property type="evidence" value="ECO:0007669"/>
    <property type="project" value="TreeGrafter"/>
</dbReference>
<organism evidence="2 3">
    <name type="scientific">Brotaphodocola catenula</name>
    <dbReference type="NCBI Taxonomy" id="2885361"/>
    <lineage>
        <taxon>Bacteria</taxon>
        <taxon>Bacillati</taxon>
        <taxon>Bacillota</taxon>
        <taxon>Clostridia</taxon>
        <taxon>Lachnospirales</taxon>
        <taxon>Lachnospiraceae</taxon>
        <taxon>Brotaphodocola</taxon>
    </lineage>
</organism>
<dbReference type="NCBIfam" id="TIGR00444">
    <property type="entry name" value="mazG"/>
    <property type="match status" value="1"/>
</dbReference>
<dbReference type="Proteomes" id="UP001198962">
    <property type="component" value="Unassembled WGS sequence"/>
</dbReference>
<dbReference type="FunFam" id="1.10.287.1080:FF:000001">
    <property type="entry name" value="Nucleoside triphosphate pyrophosphohydrolase"/>
    <property type="match status" value="1"/>
</dbReference>
<dbReference type="Gene3D" id="1.10.287.1080">
    <property type="entry name" value="MazG-like"/>
    <property type="match status" value="1"/>
</dbReference>
<dbReference type="GO" id="GO:0047429">
    <property type="term" value="F:nucleoside triphosphate diphosphatase activity"/>
    <property type="evidence" value="ECO:0007669"/>
    <property type="project" value="TreeGrafter"/>
</dbReference>
<dbReference type="CDD" id="cd11528">
    <property type="entry name" value="NTP-PPase_MazG_Nterm"/>
    <property type="match status" value="1"/>
</dbReference>
<name>A0AAE3ATC2_9FIRM</name>
<keyword evidence="3" id="KW-1185">Reference proteome</keyword>
<dbReference type="EMBL" id="JAJEPU010000044">
    <property type="protein sequence ID" value="MCC2165637.1"/>
    <property type="molecule type" value="Genomic_DNA"/>
</dbReference>
<dbReference type="GO" id="GO:0046052">
    <property type="term" value="P:UTP catabolic process"/>
    <property type="evidence" value="ECO:0007669"/>
    <property type="project" value="TreeGrafter"/>
</dbReference>
<proteinExistence type="predicted"/>
<dbReference type="GO" id="GO:0006203">
    <property type="term" value="P:dGTP catabolic process"/>
    <property type="evidence" value="ECO:0007669"/>
    <property type="project" value="TreeGrafter"/>
</dbReference>
<dbReference type="InterPro" id="IPR048015">
    <property type="entry name" value="NTP-PPase_MazG-like_N"/>
</dbReference>